<evidence type="ECO:0008006" key="3">
    <source>
        <dbReference type="Google" id="ProtNLM"/>
    </source>
</evidence>
<feature type="compositionally biased region" description="Basic and acidic residues" evidence="1">
    <location>
        <begin position="759"/>
        <end position="774"/>
    </location>
</feature>
<dbReference type="EMBL" id="CDMZ01005444">
    <property type="protein sequence ID" value="CEM52944.1"/>
    <property type="molecule type" value="Genomic_DNA"/>
</dbReference>
<organism evidence="2">
    <name type="scientific">Chromera velia CCMP2878</name>
    <dbReference type="NCBI Taxonomy" id="1169474"/>
    <lineage>
        <taxon>Eukaryota</taxon>
        <taxon>Sar</taxon>
        <taxon>Alveolata</taxon>
        <taxon>Colpodellida</taxon>
        <taxon>Chromeraceae</taxon>
        <taxon>Chromera</taxon>
    </lineage>
</organism>
<feature type="compositionally biased region" description="Low complexity" evidence="1">
    <location>
        <begin position="644"/>
        <end position="653"/>
    </location>
</feature>
<gene>
    <name evidence="2" type="ORF">Cvel_11623</name>
</gene>
<dbReference type="PhylomeDB" id="A0A0G4I781"/>
<accession>A0A0G4I781</accession>
<evidence type="ECO:0000313" key="2">
    <source>
        <dbReference type="EMBL" id="CEM52944.1"/>
    </source>
</evidence>
<feature type="region of interest" description="Disordered" evidence="1">
    <location>
        <begin position="635"/>
        <end position="659"/>
    </location>
</feature>
<proteinExistence type="predicted"/>
<feature type="compositionally biased region" description="Basic and acidic residues" evidence="1">
    <location>
        <begin position="342"/>
        <end position="355"/>
    </location>
</feature>
<protein>
    <recommendedName>
        <fullName evidence="3">Protein kinase domain-containing protein</fullName>
    </recommendedName>
</protein>
<feature type="compositionally biased region" description="Basic and acidic residues" evidence="1">
    <location>
        <begin position="701"/>
        <end position="713"/>
    </location>
</feature>
<reference evidence="2" key="1">
    <citation type="submission" date="2014-11" db="EMBL/GenBank/DDBJ databases">
        <authorList>
            <person name="Otto D Thomas"/>
            <person name="Naeem Raeece"/>
        </authorList>
    </citation>
    <scope>NUCLEOTIDE SEQUENCE</scope>
</reference>
<feature type="region of interest" description="Disordered" evidence="1">
    <location>
        <begin position="673"/>
        <end position="778"/>
    </location>
</feature>
<sequence>MLSSFALPLSEDWRGMLEDAVEVAVKAGVPRLSGERISSVTHLGGGTFKKASWCSLSPPMPDQPPDGVVLLSPKAPAPQMLSAWVKQLKAQAKMVTKGLQDVCMLSAVCLEVCEDGKVFAASVCKKLLPLEGNLPLLSHLRGMPAAQKAAVIRPLVDDVVRAHQAGFFHADIHPNQFAVEDNNANAPPRLRLMDWCGETQRDCWNRHVSDGGLFESPEGELSVLGGLSLFACCPRWSPFEIRGLREWTFPRGAEGFSVSGCNPEWLAPEGILCGGGVHRALSGLLFSPDAYAILPSTVTIVTQRDMDAGCQNKNAPVLHHSSSSSSSSSSSCSSSTILPPDSLKESQEGGGERGGAESVPVRMKWLDKEWGPPDHENFDLFLQYRERVGGALKEMGGLMEQVGKSIDRSQGEAKKEGRENMPTCLREALDGFACARSLTAIFYPPEGHTEESLSFVRPYDWVAKMASSIPSRSWEPSPRPWQVAGGRGGMMDKALLSLHGDDLFPFLLAPLSFQQALTRHFPSSDFCIRERSRLRIVSSASSSPSVALDRVLARAGRFRLRDRMSLCDLADSLSRQIEALPLPHSPIISTSKYPLFSFFDYIEPDPPETSPSNPNAEGDLTGRLSVLLSANTPTEGVALPARNSYSSRGSGWRPRGRTVKPSWTRAARFIFQRPSLHEQRYPPQQPQAGSPTGGRAASSVPDRRPEPLLEGADHSLPLRPSALTEEQKAVRRVGLHKGESDSSGHRVTSGGGLSGPSGKTEELSGKTAKSKEPVEGQGGAWGAFQRFWRKLHLQSCLGL</sequence>
<dbReference type="AlphaFoldDB" id="A0A0G4I781"/>
<dbReference type="VEuPathDB" id="CryptoDB:Cvel_11623"/>
<name>A0A0G4I781_9ALVE</name>
<evidence type="ECO:0000256" key="1">
    <source>
        <dbReference type="SAM" id="MobiDB-lite"/>
    </source>
</evidence>
<feature type="region of interest" description="Disordered" evidence="1">
    <location>
        <begin position="312"/>
        <end position="358"/>
    </location>
</feature>
<feature type="compositionally biased region" description="Low complexity" evidence="1">
    <location>
        <begin position="321"/>
        <end position="335"/>
    </location>
</feature>